<sequence>MMSIRLSIPLFVRLFMRHIWKSNCHIDLKFPVHSQVPKMKKPIYLVTP</sequence>
<organism evidence="1">
    <name type="scientific">Anguilla anguilla</name>
    <name type="common">European freshwater eel</name>
    <name type="synonym">Muraena anguilla</name>
    <dbReference type="NCBI Taxonomy" id="7936"/>
    <lineage>
        <taxon>Eukaryota</taxon>
        <taxon>Metazoa</taxon>
        <taxon>Chordata</taxon>
        <taxon>Craniata</taxon>
        <taxon>Vertebrata</taxon>
        <taxon>Euteleostomi</taxon>
        <taxon>Actinopterygii</taxon>
        <taxon>Neopterygii</taxon>
        <taxon>Teleostei</taxon>
        <taxon>Anguilliformes</taxon>
        <taxon>Anguillidae</taxon>
        <taxon>Anguilla</taxon>
    </lineage>
</organism>
<evidence type="ECO:0000313" key="1">
    <source>
        <dbReference type="EMBL" id="JAH30052.1"/>
    </source>
</evidence>
<dbReference type="EMBL" id="GBXM01078525">
    <property type="protein sequence ID" value="JAH30052.1"/>
    <property type="molecule type" value="Transcribed_RNA"/>
</dbReference>
<protein>
    <submittedName>
        <fullName evidence="1">Uncharacterized protein</fullName>
    </submittedName>
</protein>
<reference evidence="1" key="1">
    <citation type="submission" date="2014-11" db="EMBL/GenBank/DDBJ databases">
        <authorList>
            <person name="Amaro Gonzalez C."/>
        </authorList>
    </citation>
    <scope>NUCLEOTIDE SEQUENCE</scope>
</reference>
<accession>A0A0E9RMK1</accession>
<name>A0A0E9RMK1_ANGAN</name>
<proteinExistence type="predicted"/>
<dbReference type="AlphaFoldDB" id="A0A0E9RMK1"/>
<reference evidence="1" key="2">
    <citation type="journal article" date="2015" name="Fish Shellfish Immunol.">
        <title>Early steps in the European eel (Anguilla anguilla)-Vibrio vulnificus interaction in the gills: Role of the RtxA13 toxin.</title>
        <authorList>
            <person name="Callol A."/>
            <person name="Pajuelo D."/>
            <person name="Ebbesson L."/>
            <person name="Teles M."/>
            <person name="MacKenzie S."/>
            <person name="Amaro C."/>
        </authorList>
    </citation>
    <scope>NUCLEOTIDE SEQUENCE</scope>
</reference>